<organism evidence="11 12">
    <name type="scientific">candidate division WWE3 bacterium RBG_19FT_COMBO_53_11</name>
    <dbReference type="NCBI Taxonomy" id="1802613"/>
    <lineage>
        <taxon>Bacteria</taxon>
        <taxon>Katanobacteria</taxon>
    </lineage>
</organism>
<protein>
    <submittedName>
        <fullName evidence="11">Dipeptide/oligopeptide/nickel ABC transporter ATP-binding protein</fullName>
    </submittedName>
</protein>
<evidence type="ECO:0000256" key="4">
    <source>
        <dbReference type="ARBA" id="ARBA00022475"/>
    </source>
</evidence>
<keyword evidence="5" id="KW-0997">Cell inner membrane</keyword>
<dbReference type="PANTHER" id="PTHR43297">
    <property type="entry name" value="OLIGOPEPTIDE TRANSPORT ATP-BINDING PROTEIN APPD"/>
    <property type="match status" value="1"/>
</dbReference>
<keyword evidence="6" id="KW-0547">Nucleotide-binding</keyword>
<dbReference type="GO" id="GO:0015833">
    <property type="term" value="P:peptide transport"/>
    <property type="evidence" value="ECO:0007669"/>
    <property type="project" value="InterPro"/>
</dbReference>
<evidence type="ECO:0000256" key="3">
    <source>
        <dbReference type="ARBA" id="ARBA00022448"/>
    </source>
</evidence>
<evidence type="ECO:0000256" key="5">
    <source>
        <dbReference type="ARBA" id="ARBA00022519"/>
    </source>
</evidence>
<dbReference type="Pfam" id="PF00005">
    <property type="entry name" value="ABC_tran"/>
    <property type="match status" value="1"/>
</dbReference>
<keyword evidence="8" id="KW-1278">Translocase</keyword>
<evidence type="ECO:0000313" key="12">
    <source>
        <dbReference type="Proteomes" id="UP000176583"/>
    </source>
</evidence>
<name>A0A1F4UI58_UNCKA</name>
<comment type="caution">
    <text evidence="11">The sequence shown here is derived from an EMBL/GenBank/DDBJ whole genome shotgun (WGS) entry which is preliminary data.</text>
</comment>
<dbReference type="PANTHER" id="PTHR43297:SF14">
    <property type="entry name" value="ATPASE AAA-TYPE CORE DOMAIN-CONTAINING PROTEIN"/>
    <property type="match status" value="1"/>
</dbReference>
<dbReference type="STRING" id="1802613.A2V54_00595"/>
<dbReference type="CDD" id="cd03257">
    <property type="entry name" value="ABC_NikE_OppD_transporters"/>
    <property type="match status" value="1"/>
</dbReference>
<dbReference type="AlphaFoldDB" id="A0A1F4UI58"/>
<feature type="domain" description="ABC transporter" evidence="10">
    <location>
        <begin position="7"/>
        <end position="256"/>
    </location>
</feature>
<dbReference type="InterPro" id="IPR017871">
    <property type="entry name" value="ABC_transporter-like_CS"/>
</dbReference>
<dbReference type="PROSITE" id="PS50893">
    <property type="entry name" value="ABC_TRANSPORTER_2"/>
    <property type="match status" value="1"/>
</dbReference>
<dbReference type="Pfam" id="PF08352">
    <property type="entry name" value="oligo_HPY"/>
    <property type="match status" value="1"/>
</dbReference>
<sequence>MSASNVLEVKELTMHYETSKGPVHAVDNVTFSLARGESLGLVGESGCGKSSIAISLMKLLPGNARILHGEILLNSVDLVPLDEAGIRQYRWRNIAMIFQAAMNSLNPVHTVESQIMEAIRQHLPQLSVEEMRQRVDGFFEMVGLDPKLKKQYPHQYSGGMRQRAVIAMALSCDPDVIIADEPTTALDVIVQDGLLKEMRAIQRKLNMAMVYISHDIAVIAEVSDRVGVMYAGCLVELASTNAIFLEPLHPYTMALMLAFPSILGEKNELEALPGEPPDLINPPSGCRFHPRCPFATDICKSQVPEFKEHAPGHLVACWHPGGKS</sequence>
<evidence type="ECO:0000313" key="11">
    <source>
        <dbReference type="EMBL" id="OGC44644.1"/>
    </source>
</evidence>
<dbReference type="InterPro" id="IPR003439">
    <property type="entry name" value="ABC_transporter-like_ATP-bd"/>
</dbReference>
<evidence type="ECO:0000259" key="10">
    <source>
        <dbReference type="PROSITE" id="PS50893"/>
    </source>
</evidence>
<comment type="subcellular location">
    <subcellularLocation>
        <location evidence="1">Cell membrane</location>
        <topology evidence="1">Peripheral membrane protein</topology>
    </subcellularLocation>
</comment>
<keyword evidence="4" id="KW-1003">Cell membrane</keyword>
<dbReference type="InterPro" id="IPR013563">
    <property type="entry name" value="Oligopep_ABC_C"/>
</dbReference>
<dbReference type="NCBIfam" id="TIGR01727">
    <property type="entry name" value="oligo_HPY"/>
    <property type="match status" value="1"/>
</dbReference>
<dbReference type="GO" id="GO:0016887">
    <property type="term" value="F:ATP hydrolysis activity"/>
    <property type="evidence" value="ECO:0007669"/>
    <property type="project" value="InterPro"/>
</dbReference>
<dbReference type="PROSITE" id="PS00211">
    <property type="entry name" value="ABC_TRANSPORTER_1"/>
    <property type="match status" value="1"/>
</dbReference>
<dbReference type="GO" id="GO:0005524">
    <property type="term" value="F:ATP binding"/>
    <property type="evidence" value="ECO:0007669"/>
    <property type="project" value="UniProtKB-KW"/>
</dbReference>
<evidence type="ECO:0000256" key="2">
    <source>
        <dbReference type="ARBA" id="ARBA00005417"/>
    </source>
</evidence>
<comment type="similarity">
    <text evidence="2">Belongs to the ABC transporter superfamily.</text>
</comment>
<evidence type="ECO:0000256" key="7">
    <source>
        <dbReference type="ARBA" id="ARBA00022840"/>
    </source>
</evidence>
<dbReference type="SMART" id="SM00382">
    <property type="entry name" value="AAA"/>
    <property type="match status" value="1"/>
</dbReference>
<proteinExistence type="inferred from homology"/>
<evidence type="ECO:0000256" key="9">
    <source>
        <dbReference type="ARBA" id="ARBA00023136"/>
    </source>
</evidence>
<evidence type="ECO:0000256" key="1">
    <source>
        <dbReference type="ARBA" id="ARBA00004202"/>
    </source>
</evidence>
<dbReference type="FunFam" id="3.40.50.300:FF:000016">
    <property type="entry name" value="Oligopeptide ABC transporter ATP-binding component"/>
    <property type="match status" value="1"/>
</dbReference>
<evidence type="ECO:0000256" key="6">
    <source>
        <dbReference type="ARBA" id="ARBA00022741"/>
    </source>
</evidence>
<reference evidence="11 12" key="1">
    <citation type="journal article" date="2016" name="Nat. Commun.">
        <title>Thousands of microbial genomes shed light on interconnected biogeochemical processes in an aquifer system.</title>
        <authorList>
            <person name="Anantharaman K."/>
            <person name="Brown C.T."/>
            <person name="Hug L.A."/>
            <person name="Sharon I."/>
            <person name="Castelle C.J."/>
            <person name="Probst A.J."/>
            <person name="Thomas B.C."/>
            <person name="Singh A."/>
            <person name="Wilkins M.J."/>
            <person name="Karaoz U."/>
            <person name="Brodie E.L."/>
            <person name="Williams K.H."/>
            <person name="Hubbard S.S."/>
            <person name="Banfield J.F."/>
        </authorList>
    </citation>
    <scope>NUCLEOTIDE SEQUENCE [LARGE SCALE GENOMIC DNA]</scope>
</reference>
<keyword evidence="7 11" id="KW-0067">ATP-binding</keyword>
<dbReference type="SUPFAM" id="SSF52540">
    <property type="entry name" value="P-loop containing nucleoside triphosphate hydrolases"/>
    <property type="match status" value="1"/>
</dbReference>
<keyword evidence="9" id="KW-0472">Membrane</keyword>
<accession>A0A1F4UI58</accession>
<dbReference type="InterPro" id="IPR050388">
    <property type="entry name" value="ABC_Ni/Peptide_Import"/>
</dbReference>
<dbReference type="InterPro" id="IPR027417">
    <property type="entry name" value="P-loop_NTPase"/>
</dbReference>
<dbReference type="InterPro" id="IPR003593">
    <property type="entry name" value="AAA+_ATPase"/>
</dbReference>
<evidence type="ECO:0000256" key="8">
    <source>
        <dbReference type="ARBA" id="ARBA00022967"/>
    </source>
</evidence>
<gene>
    <name evidence="11" type="ORF">A2V54_00595</name>
</gene>
<dbReference type="GO" id="GO:0005886">
    <property type="term" value="C:plasma membrane"/>
    <property type="evidence" value="ECO:0007669"/>
    <property type="project" value="UniProtKB-SubCell"/>
</dbReference>
<dbReference type="Gene3D" id="3.40.50.300">
    <property type="entry name" value="P-loop containing nucleotide triphosphate hydrolases"/>
    <property type="match status" value="1"/>
</dbReference>
<dbReference type="EMBL" id="MEUW01000013">
    <property type="protein sequence ID" value="OGC44644.1"/>
    <property type="molecule type" value="Genomic_DNA"/>
</dbReference>
<keyword evidence="3" id="KW-0813">Transport</keyword>
<dbReference type="Proteomes" id="UP000176583">
    <property type="component" value="Unassembled WGS sequence"/>
</dbReference>